<evidence type="ECO:0000259" key="2">
    <source>
        <dbReference type="SMART" id="SM01216"/>
    </source>
</evidence>
<feature type="domain" description="FMP27 WPPW motif-containing RBG unit" evidence="2">
    <location>
        <begin position="59"/>
        <end position="500"/>
    </location>
</feature>
<keyword evidence="4" id="KW-1185">Reference proteome</keyword>
<dbReference type="PANTHER" id="PTHR15678">
    <property type="entry name" value="ANTIGEN MLAA-22-RELATED"/>
    <property type="match status" value="1"/>
</dbReference>
<dbReference type="InterPro" id="IPR019449">
    <property type="entry name" value="FMP27_WPPW_RBG"/>
</dbReference>
<reference evidence="3 4" key="1">
    <citation type="submission" date="2024-01" db="EMBL/GenBank/DDBJ databases">
        <title>A draft genome for a cacao thread blight-causing isolate of Paramarasmius palmivorus.</title>
        <authorList>
            <person name="Baruah I.K."/>
            <person name="Bukari Y."/>
            <person name="Amoako-Attah I."/>
            <person name="Meinhardt L.W."/>
            <person name="Bailey B.A."/>
            <person name="Cohen S.P."/>
        </authorList>
    </citation>
    <scope>NUCLEOTIDE SEQUENCE [LARGE SCALE GENOMIC DNA]</scope>
    <source>
        <strain evidence="3 4">GH-12</strain>
    </source>
</reference>
<proteinExistence type="predicted"/>
<name>A0AAW0E808_9AGAR</name>
<dbReference type="PANTHER" id="PTHR15678:SF6">
    <property type="entry name" value="BRIDGE-LIKE LIPID TRANSFER PROTEIN FAMILY MEMBER 2"/>
    <property type="match status" value="1"/>
</dbReference>
<accession>A0AAW0E808</accession>
<dbReference type="Proteomes" id="UP001383192">
    <property type="component" value="Unassembled WGS sequence"/>
</dbReference>
<evidence type="ECO:0000313" key="3">
    <source>
        <dbReference type="EMBL" id="KAK7060550.1"/>
    </source>
</evidence>
<feature type="region of interest" description="Disordered" evidence="1">
    <location>
        <begin position="843"/>
        <end position="879"/>
    </location>
</feature>
<evidence type="ECO:0000313" key="4">
    <source>
        <dbReference type="Proteomes" id="UP001383192"/>
    </source>
</evidence>
<gene>
    <name evidence="3" type="primary">FMP27_2</name>
    <name evidence="3" type="ORF">VNI00_001316</name>
</gene>
<protein>
    <submittedName>
        <fullName evidence="3">Protein SABRE</fullName>
    </submittedName>
</protein>
<comment type="caution">
    <text evidence="3">The sequence shown here is derived from an EMBL/GenBank/DDBJ whole genome shotgun (WGS) entry which is preliminary data.</text>
</comment>
<feature type="region of interest" description="Disordered" evidence="1">
    <location>
        <begin position="198"/>
        <end position="219"/>
    </location>
</feature>
<dbReference type="InterPro" id="IPR045167">
    <property type="entry name" value="Hobbit"/>
</dbReference>
<dbReference type="AlphaFoldDB" id="A0AAW0E808"/>
<sequence>MSLPIRLGPYYSSRATSPKFGRHLATLKYRISVPNLYVMHGYIDDSKETWVDGITPWLGVKAKVDKLEVDMHQRDQETIVPGITPSSVKVTRRKPFYAAELVLKGLDLRALLATFPEPEKQDIEITNPPHKSNYRSLTDLPTTEPDSPWNDMDDFIETDWVPTLDAGEPSFHLLPMASCPRFTYFKKNSAILEDSTQRSKFGNESTHKCSLGQEPSVPQVQTSLASDRIQQLRKTPEKNTAERQAKQRKIGLLEQYIEVLEKAETRPTSLNSASDYQMPADSVSPDEWAEFDNVYQIHCPKLFLDSAVRDIMMQYYYCSRARRGFEYHMATRAVKFIRDQAKVALSATDNEHHSDGQHHHHHHHTAQAAASAIRKIFSGDAAKGQGRKSADIKKSSETSSSALDPMGGWAEGVSPRKSHCCLLLKPQVVLRDREVAENTCVVTAVQAKLQSFVIMDDSNVEDPVSGKVMSRTYAILSGMQTFAPAAASTFEDLYVPLEVLIDLRCESEEFERLVPQTDATFHYDKFNRLRLRNNVTSVARRSTDSRGIVGTNHLQDQTDLIQVHIPNFTVTASDQHFQAISNVITKLLLFSDAAHKTRIDKLNTLLFTYDFTDLSSAAEVVCGVQRQIRAALDVEYNAHKSNRWEDDDLAFELLKLRAHIVSLTEELNLLFEAIKFAQDRYDDQNDRKSALLLNASSSEISWRMLDDQKDLLAKLAVQNIDYYWLSRQDSSTVNNLTVGNLQAFDGSKDARWAEIVSKYDDPPNHPLLKRGVFLMSTWIVLPPVGGITIYETFELNLHPLRLQIDAKVGRRMMEYLWPARKTRQKALEDSSFEVVGSGSEAHVSISGRSSLDSTPRANMSRQASDSEHPSSGLTPPLRRLGASRSFTDLRMSALESESTHPALQRTRSSEGLRARANTKPPESFDHPRVRSRVDSSVRRDDINGNTTGDAAEMRTRSSQKTFVLVRISR</sequence>
<feature type="region of interest" description="Disordered" evidence="1">
    <location>
        <begin position="893"/>
        <end position="960"/>
    </location>
</feature>
<evidence type="ECO:0000256" key="1">
    <source>
        <dbReference type="SAM" id="MobiDB-lite"/>
    </source>
</evidence>
<feature type="compositionally biased region" description="Basic and acidic residues" evidence="1">
    <location>
        <begin position="922"/>
        <end position="942"/>
    </location>
</feature>
<dbReference type="Pfam" id="PF10344">
    <property type="entry name" value="Hobbit"/>
    <property type="match status" value="2"/>
</dbReference>
<feature type="region of interest" description="Disordered" evidence="1">
    <location>
        <begin position="381"/>
        <end position="408"/>
    </location>
</feature>
<dbReference type="SMART" id="SM01216">
    <property type="entry name" value="Fmp27_WPPW"/>
    <property type="match status" value="1"/>
</dbReference>
<feature type="compositionally biased region" description="Polar residues" evidence="1">
    <location>
        <begin position="846"/>
        <end position="873"/>
    </location>
</feature>
<dbReference type="EMBL" id="JAYKXP010000003">
    <property type="protein sequence ID" value="KAK7060550.1"/>
    <property type="molecule type" value="Genomic_DNA"/>
</dbReference>
<organism evidence="3 4">
    <name type="scientific">Paramarasmius palmivorus</name>
    <dbReference type="NCBI Taxonomy" id="297713"/>
    <lineage>
        <taxon>Eukaryota</taxon>
        <taxon>Fungi</taxon>
        <taxon>Dikarya</taxon>
        <taxon>Basidiomycota</taxon>
        <taxon>Agaricomycotina</taxon>
        <taxon>Agaricomycetes</taxon>
        <taxon>Agaricomycetidae</taxon>
        <taxon>Agaricales</taxon>
        <taxon>Marasmiineae</taxon>
        <taxon>Marasmiaceae</taxon>
        <taxon>Paramarasmius</taxon>
    </lineage>
</organism>